<evidence type="ECO:0000256" key="1">
    <source>
        <dbReference type="ARBA" id="ARBA00009764"/>
    </source>
</evidence>
<dbReference type="Pfam" id="PF02465">
    <property type="entry name" value="FliD_N"/>
    <property type="match status" value="1"/>
</dbReference>
<dbReference type="InterPro" id="IPR003481">
    <property type="entry name" value="FliD_N"/>
</dbReference>
<accession>A0A1H0G8J5</accession>
<proteinExistence type="inferred from homology"/>
<comment type="subcellular location">
    <subcellularLocation>
        <location evidence="5">Secreted</location>
    </subcellularLocation>
    <subcellularLocation>
        <location evidence="5">Bacterial flagellum</location>
    </subcellularLocation>
</comment>
<dbReference type="Pfam" id="PF07195">
    <property type="entry name" value="FliD_C"/>
    <property type="match status" value="1"/>
</dbReference>
<organism evidence="8 9">
    <name type="scientific">Tenuibacillus multivorans</name>
    <dbReference type="NCBI Taxonomy" id="237069"/>
    <lineage>
        <taxon>Bacteria</taxon>
        <taxon>Bacillati</taxon>
        <taxon>Bacillota</taxon>
        <taxon>Bacilli</taxon>
        <taxon>Bacillales</taxon>
        <taxon>Bacillaceae</taxon>
        <taxon>Tenuibacillus</taxon>
    </lineage>
</organism>
<dbReference type="EMBL" id="FNIG01000015">
    <property type="protein sequence ID" value="SDO03154.1"/>
    <property type="molecule type" value="Genomic_DNA"/>
</dbReference>
<evidence type="ECO:0000313" key="8">
    <source>
        <dbReference type="EMBL" id="SDO03154.1"/>
    </source>
</evidence>
<comment type="subunit">
    <text evidence="2 5">Homopentamer.</text>
</comment>
<evidence type="ECO:0000256" key="4">
    <source>
        <dbReference type="ARBA" id="ARBA00023143"/>
    </source>
</evidence>
<dbReference type="PANTHER" id="PTHR30288">
    <property type="entry name" value="FLAGELLAR CAP/ASSEMBLY PROTEIN FLID"/>
    <property type="match status" value="1"/>
</dbReference>
<keyword evidence="4 5" id="KW-0975">Bacterial flagellum</keyword>
<dbReference type="GO" id="GO:0071973">
    <property type="term" value="P:bacterial-type flagellum-dependent cell motility"/>
    <property type="evidence" value="ECO:0007669"/>
    <property type="project" value="TreeGrafter"/>
</dbReference>
<protein>
    <recommendedName>
        <fullName evidence="5">Flagellar hook-associated protein 2</fullName>
        <shortName evidence="5">HAP2</shortName>
    </recommendedName>
    <alternativeName>
        <fullName evidence="5">Flagellar cap protein</fullName>
    </alternativeName>
</protein>
<keyword evidence="8" id="KW-0282">Flagellum</keyword>
<name>A0A1H0G8J5_9BACI</name>
<dbReference type="InterPro" id="IPR010809">
    <property type="entry name" value="FliD_C"/>
</dbReference>
<keyword evidence="3" id="KW-0175">Coiled coil</keyword>
<dbReference type="GO" id="GO:0005576">
    <property type="term" value="C:extracellular region"/>
    <property type="evidence" value="ECO:0007669"/>
    <property type="project" value="UniProtKB-SubCell"/>
</dbReference>
<gene>
    <name evidence="8" type="ORF">SAMN05216498_0500</name>
</gene>
<sequence>MGMMSNNMRIGGLASGMDIDSLVNDLMKAERIPLDKMKQDQTWLTWQRDAYREINTKLSEFQNMFMDMKLSHAYQSKTTISSQEGAVTAIATNGAQEGTYSIEVTELASKAMNVSQQGISDGDTKIDPDAVLETQSFKNAPQSGTLEFSTFDENGNETVHSVNVDVTQDSLNDVLNRISENSDGEVRAFYDANSDKVFLERTKSGDFNTDESRYLGSEIGFDGQTNSSFLTDTLQIKNGTYNNQSGQWEPNEVGGTNAEFNYNGLQLESFTNEYTLNDVNFKLTNTTEGTAFIDVSNDKNATVDKITEFVDKYNEIIETITEKTSEERHRDYPPLTDAQKEEMTEREIELWEEKAVSGVLRNDNILQSGLSDMRSAWYETVDTGNEDYNRLADLGITTSSNYRDNGKLVFNEGKFREAIENNPDAVRNLLSNSSDGDDRGLINRVEDSLKNTMDFVSEKAGTELRTEQQYSMGRELISMEKQISEFERRLQQVESRYWDQFTQMEKAIQQMNQQSAYLMQQFGGGQ</sequence>
<comment type="function">
    <text evidence="5">Required for morphogenesis and for the elongation of the flagellar filament by facilitating polymerization of the flagellin monomers at the tip of growing filament. Forms a capping structure, which prevents flagellin subunits (transported through the central channel of the flagellum) from leaking out without polymerization at the distal end.</text>
</comment>
<dbReference type="NCBIfam" id="NF005833">
    <property type="entry name" value="PRK07737.1"/>
    <property type="match status" value="1"/>
</dbReference>
<feature type="domain" description="Flagellar hook-associated protein 2 N-terminal" evidence="6">
    <location>
        <begin position="15"/>
        <end position="110"/>
    </location>
</feature>
<evidence type="ECO:0000313" key="9">
    <source>
        <dbReference type="Proteomes" id="UP000199334"/>
    </source>
</evidence>
<keyword evidence="9" id="KW-1185">Reference proteome</keyword>
<reference evidence="8 9" key="1">
    <citation type="submission" date="2016-10" db="EMBL/GenBank/DDBJ databases">
        <authorList>
            <person name="de Groot N.N."/>
        </authorList>
    </citation>
    <scope>NUCLEOTIDE SEQUENCE [LARGE SCALE GENOMIC DNA]</scope>
    <source>
        <strain evidence="8 9">CGMCC 1.3442</strain>
    </source>
</reference>
<dbReference type="RefSeq" id="WP_245686909.1">
    <property type="nucleotide sequence ID" value="NZ_BJVZ01000032.1"/>
</dbReference>
<comment type="similarity">
    <text evidence="1 5">Belongs to the FliD family.</text>
</comment>
<evidence type="ECO:0000256" key="5">
    <source>
        <dbReference type="RuleBase" id="RU362066"/>
    </source>
</evidence>
<dbReference type="GO" id="GO:0007155">
    <property type="term" value="P:cell adhesion"/>
    <property type="evidence" value="ECO:0007669"/>
    <property type="project" value="InterPro"/>
</dbReference>
<evidence type="ECO:0000259" key="7">
    <source>
        <dbReference type="Pfam" id="PF07195"/>
    </source>
</evidence>
<dbReference type="STRING" id="237069.SAMN05216498_0500"/>
<keyword evidence="8" id="KW-0969">Cilium</keyword>
<dbReference type="GO" id="GO:0009421">
    <property type="term" value="C:bacterial-type flagellum filament cap"/>
    <property type="evidence" value="ECO:0007669"/>
    <property type="project" value="InterPro"/>
</dbReference>
<evidence type="ECO:0000259" key="6">
    <source>
        <dbReference type="Pfam" id="PF02465"/>
    </source>
</evidence>
<dbReference type="InterPro" id="IPR040026">
    <property type="entry name" value="FliD"/>
</dbReference>
<dbReference type="GO" id="GO:0009424">
    <property type="term" value="C:bacterial-type flagellum hook"/>
    <property type="evidence" value="ECO:0007669"/>
    <property type="project" value="UniProtKB-UniRule"/>
</dbReference>
<keyword evidence="8" id="KW-0966">Cell projection</keyword>
<dbReference type="Proteomes" id="UP000199334">
    <property type="component" value="Unassembled WGS sequence"/>
</dbReference>
<feature type="domain" description="Flagellar hook-associated protein 2 C-terminal" evidence="7">
    <location>
        <begin position="255"/>
        <end position="513"/>
    </location>
</feature>
<keyword evidence="5" id="KW-0964">Secreted</keyword>
<evidence type="ECO:0000256" key="3">
    <source>
        <dbReference type="ARBA" id="ARBA00023054"/>
    </source>
</evidence>
<evidence type="ECO:0000256" key="2">
    <source>
        <dbReference type="ARBA" id="ARBA00011255"/>
    </source>
</evidence>
<dbReference type="AlphaFoldDB" id="A0A1H0G8J5"/>
<dbReference type="PANTHER" id="PTHR30288:SF0">
    <property type="entry name" value="FLAGELLAR HOOK-ASSOCIATED PROTEIN 2"/>
    <property type="match status" value="1"/>
</dbReference>